<evidence type="ECO:0000256" key="1">
    <source>
        <dbReference type="ARBA" id="ARBA00004651"/>
    </source>
</evidence>
<evidence type="ECO:0000313" key="11">
    <source>
        <dbReference type="Proteomes" id="UP000008641"/>
    </source>
</evidence>
<feature type="transmembrane region" description="Helical" evidence="9">
    <location>
        <begin position="313"/>
        <end position="330"/>
    </location>
</feature>
<dbReference type="RefSeq" id="WP_013599132.1">
    <property type="nucleotide sequence ID" value="NC_015144.1"/>
</dbReference>
<dbReference type="OrthoDB" id="9783920at2"/>
<feature type="transmembrane region" description="Helical" evidence="9">
    <location>
        <begin position="117"/>
        <end position="135"/>
    </location>
</feature>
<dbReference type="KEGG" id="wvi:Weevi_2070"/>
<proteinExistence type="inferred from homology"/>
<feature type="transmembrane region" description="Helical" evidence="9">
    <location>
        <begin position="76"/>
        <end position="97"/>
    </location>
</feature>
<dbReference type="STRING" id="865938.Weevi_2070"/>
<feature type="transmembrane region" description="Helical" evidence="9">
    <location>
        <begin position="276"/>
        <end position="301"/>
    </location>
</feature>
<gene>
    <name evidence="10" type="ordered locus">Weevi_2070</name>
</gene>
<keyword evidence="5 9" id="KW-0812">Transmembrane</keyword>
<dbReference type="HOGENOM" id="CLU_036807_0_2_10"/>
<dbReference type="PANTHER" id="PTHR30588">
    <property type="entry name" value="BRANCHED-CHAIN AMINO ACID TRANSPORT SYSTEM 2 CARRIER PROTEIN"/>
    <property type="match status" value="1"/>
</dbReference>
<keyword evidence="11" id="KW-1185">Reference proteome</keyword>
<dbReference type="GO" id="GO:0015818">
    <property type="term" value="P:isoleucine transport"/>
    <property type="evidence" value="ECO:0007669"/>
    <property type="project" value="TreeGrafter"/>
</dbReference>
<feature type="transmembrane region" description="Helical" evidence="9">
    <location>
        <begin position="410"/>
        <end position="428"/>
    </location>
</feature>
<dbReference type="NCBIfam" id="TIGR00796">
    <property type="entry name" value="livcs"/>
    <property type="match status" value="1"/>
</dbReference>
<evidence type="ECO:0000256" key="3">
    <source>
        <dbReference type="ARBA" id="ARBA00022448"/>
    </source>
</evidence>
<evidence type="ECO:0000256" key="6">
    <source>
        <dbReference type="ARBA" id="ARBA00022970"/>
    </source>
</evidence>
<dbReference type="GO" id="GO:0005886">
    <property type="term" value="C:plasma membrane"/>
    <property type="evidence" value="ECO:0007669"/>
    <property type="project" value="UniProtKB-SubCell"/>
</dbReference>
<dbReference type="GO" id="GO:0005304">
    <property type="term" value="F:L-valine transmembrane transporter activity"/>
    <property type="evidence" value="ECO:0007669"/>
    <property type="project" value="TreeGrafter"/>
</dbReference>
<evidence type="ECO:0000256" key="7">
    <source>
        <dbReference type="ARBA" id="ARBA00022989"/>
    </source>
</evidence>
<dbReference type="Pfam" id="PF05525">
    <property type="entry name" value="Branch_AA_trans"/>
    <property type="match status" value="1"/>
</dbReference>
<feature type="transmembrane region" description="Helical" evidence="9">
    <location>
        <begin position="189"/>
        <end position="211"/>
    </location>
</feature>
<dbReference type="eggNOG" id="COG1114">
    <property type="taxonomic scope" value="Bacteria"/>
</dbReference>
<keyword evidence="6" id="KW-0029">Amino-acid transport</keyword>
<dbReference type="GO" id="GO:0015820">
    <property type="term" value="P:L-leucine transport"/>
    <property type="evidence" value="ECO:0007669"/>
    <property type="project" value="TreeGrafter"/>
</dbReference>
<feature type="transmembrane region" description="Helical" evidence="9">
    <location>
        <begin position="40"/>
        <end position="64"/>
    </location>
</feature>
<evidence type="ECO:0000256" key="2">
    <source>
        <dbReference type="ARBA" id="ARBA00008540"/>
    </source>
</evidence>
<evidence type="ECO:0000256" key="8">
    <source>
        <dbReference type="ARBA" id="ARBA00023136"/>
    </source>
</evidence>
<protein>
    <submittedName>
        <fullName evidence="10">Branched-chain amino acid transport system II carrier protein</fullName>
    </submittedName>
</protein>
<keyword evidence="3" id="KW-0813">Transport</keyword>
<dbReference type="Proteomes" id="UP000008641">
    <property type="component" value="Chromosome"/>
</dbReference>
<feature type="transmembrane region" description="Helical" evidence="9">
    <location>
        <begin position="9"/>
        <end position="28"/>
    </location>
</feature>
<keyword evidence="4" id="KW-1003">Cell membrane</keyword>
<keyword evidence="7 9" id="KW-1133">Transmembrane helix</keyword>
<feature type="transmembrane region" description="Helical" evidence="9">
    <location>
        <begin position="336"/>
        <end position="359"/>
    </location>
</feature>
<sequence>MKNINIRTIITLGFALFAMFFGAGNLILPPFIGLETGDQWLYGIIGFGITGIIGPFLGLLAVIFSGESFFDLGKKIHPLFSVVMGTIIMLCIGPIIAIPRTSSLTYEIGIQPFFPYINSYVGSFVFFAVVIALSFSKSKIVDIIGNFLTPVLLLILFYLLYVGIINPVSTDYESLVSKSAAFGFGFVEGYQTLDVLASVIFAGIIIGATQTKGYHTIKERTRVSIFAGLLAIFFLLIIYGGLVYLGASSGVTNHSIFRTELLISIAHTLLGSSSTILLSICIALACLTTAIALTGAVASFFEQITRGFLPYKIGVLLCSFVAYMFSIMSVDEIIEFAVPILVFVYPIVLTLVLFVVLFSRTIKGKLPYIGAVIGTAMVAALGFLQHFNLLNEPLIALRESLPLYAYELEWLLPAIGFFVVFCLVEYMLKSRNISR</sequence>
<keyword evidence="8 9" id="KW-0472">Membrane</keyword>
<evidence type="ECO:0000256" key="9">
    <source>
        <dbReference type="SAM" id="Phobius"/>
    </source>
</evidence>
<dbReference type="EMBL" id="CP002455">
    <property type="protein sequence ID" value="ADX68744.1"/>
    <property type="molecule type" value="Genomic_DNA"/>
</dbReference>
<evidence type="ECO:0000256" key="5">
    <source>
        <dbReference type="ARBA" id="ARBA00022692"/>
    </source>
</evidence>
<organism evidence="10 11">
    <name type="scientific">Weeksella virosa (strain ATCC 43766 / DSM 16922 / JCM 21250 / CCUG 30538 / CDC 9751 / IAM 14551 / NBRC 16016 / NCTC 11634 / CL345/78)</name>
    <dbReference type="NCBI Taxonomy" id="865938"/>
    <lineage>
        <taxon>Bacteria</taxon>
        <taxon>Pseudomonadati</taxon>
        <taxon>Bacteroidota</taxon>
        <taxon>Flavobacteriia</taxon>
        <taxon>Flavobacteriales</taxon>
        <taxon>Weeksellaceae</taxon>
        <taxon>Weeksella</taxon>
    </lineage>
</organism>
<feature type="transmembrane region" description="Helical" evidence="9">
    <location>
        <begin position="366"/>
        <end position="390"/>
    </location>
</feature>
<dbReference type="AlphaFoldDB" id="F0P1U7"/>
<feature type="transmembrane region" description="Helical" evidence="9">
    <location>
        <begin position="223"/>
        <end position="245"/>
    </location>
</feature>
<name>F0P1U7_WEEVC</name>
<comment type="subcellular location">
    <subcellularLocation>
        <location evidence="1">Cell membrane</location>
        <topology evidence="1">Multi-pass membrane protein</topology>
    </subcellularLocation>
</comment>
<reference evidence="10 11" key="1">
    <citation type="journal article" date="2011" name="Stand. Genomic Sci.">
        <title>Complete genome sequence of Weeksella virosa type strain (9751).</title>
        <authorList>
            <person name="Lang E."/>
            <person name="Teshima H."/>
            <person name="Lucas S."/>
            <person name="Lapidus A."/>
            <person name="Hammon N."/>
            <person name="Deshpande S."/>
            <person name="Nolan M."/>
            <person name="Cheng J.F."/>
            <person name="Pitluck S."/>
            <person name="Liolios K."/>
            <person name="Pagani I."/>
            <person name="Mikhailova N."/>
            <person name="Ivanova N."/>
            <person name="Mavromatis K."/>
            <person name="Pati A."/>
            <person name="Tapia R."/>
            <person name="Han C."/>
            <person name="Goodwin L."/>
            <person name="Chen A."/>
            <person name="Palaniappan K."/>
            <person name="Land M."/>
            <person name="Hauser L."/>
            <person name="Chang Y.J."/>
            <person name="Jeffries C.D."/>
            <person name="Brambilla E.M."/>
            <person name="Kopitz M."/>
            <person name="Rohde M."/>
            <person name="Goker M."/>
            <person name="Tindall B.J."/>
            <person name="Detter J.C."/>
            <person name="Woyke T."/>
            <person name="Bristow J."/>
            <person name="Eisen J.A."/>
            <person name="Markowitz V."/>
            <person name="Hugenholtz P."/>
            <person name="Klenk H.P."/>
            <person name="Kyrpides N.C."/>
        </authorList>
    </citation>
    <scope>NUCLEOTIDE SEQUENCE [LARGE SCALE GENOMIC DNA]</scope>
    <source>
        <strain evidence="11">ATCC 43766 / DSM 16922 / JCM 21250 / NBRC 16016 / NCTC 11634 / CL345/78</strain>
    </source>
</reference>
<evidence type="ECO:0000256" key="4">
    <source>
        <dbReference type="ARBA" id="ARBA00022475"/>
    </source>
</evidence>
<reference evidence="11" key="2">
    <citation type="journal article" date="2011" name="Stand. Genomic Sci.">
        <title>Complete genome sequence of Weeksella virosa type strain (9751T).</title>
        <authorList>
            <person name="Lang E."/>
            <person name="Teshima H."/>
            <person name="Lucas S."/>
            <person name="Lapidus A."/>
            <person name="Hammon N."/>
            <person name="Deshpande S."/>
            <person name="Nolan M."/>
            <person name="Cheng J."/>
            <person name="Pitluck S."/>
            <person name="Liolios K."/>
            <person name="Pagani I."/>
            <person name="Mikhailova N."/>
            <person name="Ivanova N."/>
            <person name="Mavromatis K."/>
            <person name="Pati A."/>
            <person name="Tapia R."/>
            <person name="Han C."/>
            <person name="Goodwin L."/>
            <person name="Chen A."/>
            <person name="Palaniappan K."/>
            <person name="Land M."/>
            <person name="Hauser L."/>
            <person name="Chang Y."/>
            <person name="Jeffries C."/>
            <person name="Brambilla E."/>
            <person name="Kopitz M."/>
            <person name="Rohde M."/>
            <person name="Goker M."/>
            <person name="Tindall B."/>
            <person name="Detter J."/>
            <person name="Woyke T."/>
            <person name="Bristow J."/>
            <person name="Eisen J."/>
            <person name="Markowitz V."/>
            <person name="Hugenholtz P."/>
            <person name="Klenk H."/>
            <person name="Kyrpides N."/>
        </authorList>
    </citation>
    <scope>NUCLEOTIDE SEQUENCE [LARGE SCALE GENOMIC DNA]</scope>
    <source>
        <strain evidence="11">ATCC 43766 / DSM 16922 / JCM 21250 / NBRC 16016 / NCTC 11634 / CL345/78</strain>
    </source>
</reference>
<dbReference type="PANTHER" id="PTHR30588:SF0">
    <property type="entry name" value="BRANCHED-CHAIN AMINO ACID PERMEASE BRNQ"/>
    <property type="match status" value="1"/>
</dbReference>
<accession>F0P1U7</accession>
<dbReference type="GO" id="GO:0015188">
    <property type="term" value="F:L-isoleucine transmembrane transporter activity"/>
    <property type="evidence" value="ECO:0007669"/>
    <property type="project" value="TreeGrafter"/>
</dbReference>
<dbReference type="InterPro" id="IPR004685">
    <property type="entry name" value="Brnchd-chn_aa_trnsp_Livcs"/>
</dbReference>
<comment type="similarity">
    <text evidence="2">Belongs to the branched chain amino acid transporter family.</text>
</comment>
<dbReference type="GO" id="GO:0015190">
    <property type="term" value="F:L-leucine transmembrane transporter activity"/>
    <property type="evidence" value="ECO:0007669"/>
    <property type="project" value="TreeGrafter"/>
</dbReference>
<feature type="transmembrane region" description="Helical" evidence="9">
    <location>
        <begin position="147"/>
        <end position="169"/>
    </location>
</feature>
<evidence type="ECO:0000313" key="10">
    <source>
        <dbReference type="EMBL" id="ADX68744.1"/>
    </source>
</evidence>